<name>A0A100W5R8_9MYCO</name>
<accession>A0A100W5R8</accession>
<dbReference type="Proteomes" id="UP000069620">
    <property type="component" value="Unassembled WGS sequence"/>
</dbReference>
<gene>
    <name evidence="1" type="ORF">RMCB_6202</name>
</gene>
<organism evidence="1 2">
    <name type="scientific">Mycolicibacterium brisbanense</name>
    <dbReference type="NCBI Taxonomy" id="146020"/>
    <lineage>
        <taxon>Bacteria</taxon>
        <taxon>Bacillati</taxon>
        <taxon>Actinomycetota</taxon>
        <taxon>Actinomycetes</taxon>
        <taxon>Mycobacteriales</taxon>
        <taxon>Mycobacteriaceae</taxon>
        <taxon>Mycolicibacterium</taxon>
    </lineage>
</organism>
<evidence type="ECO:0000313" key="1">
    <source>
        <dbReference type="EMBL" id="GAS92106.1"/>
    </source>
</evidence>
<reference evidence="2" key="1">
    <citation type="journal article" date="2016" name="Genome Announc.">
        <title>Draft Genome Sequences of Five Rapidly Growing Mycobacterium Species, M. thermoresistibile, M. fortuitum subsp. acetamidolyticum, M. canariasense, M. brisbanense, and M. novocastrense.</title>
        <authorList>
            <person name="Katahira K."/>
            <person name="Ogura Y."/>
            <person name="Gotoh Y."/>
            <person name="Hayashi T."/>
        </authorList>
    </citation>
    <scope>NUCLEOTIDE SEQUENCE [LARGE SCALE GENOMIC DNA]</scope>
    <source>
        <strain evidence="2">JCM15654</strain>
    </source>
</reference>
<dbReference type="STRING" id="146020.RMCB_6202"/>
<evidence type="ECO:0000313" key="2">
    <source>
        <dbReference type="Proteomes" id="UP000069620"/>
    </source>
</evidence>
<reference evidence="2" key="2">
    <citation type="submission" date="2016-02" db="EMBL/GenBank/DDBJ databases">
        <title>Draft genome sequence of five rapidly growing Mycobacterium species.</title>
        <authorList>
            <person name="Katahira K."/>
            <person name="Gotou Y."/>
            <person name="Iida K."/>
            <person name="Ogura Y."/>
            <person name="Hayashi T."/>
        </authorList>
    </citation>
    <scope>NUCLEOTIDE SEQUENCE [LARGE SCALE GENOMIC DNA]</scope>
    <source>
        <strain evidence="2">JCM15654</strain>
    </source>
</reference>
<proteinExistence type="predicted"/>
<sequence>MLQATHTPSITATTSTSILMTHGDRRPISPGTNRNSTQTPMIMVDAAVPVCETATMSVGDLVAHMMIGMRMAPTAAAAEQPIQTLLNTLRI</sequence>
<comment type="caution">
    <text evidence="1">The sequence shown here is derived from an EMBL/GenBank/DDBJ whole genome shotgun (WGS) entry which is preliminary data.</text>
</comment>
<dbReference type="EMBL" id="BCSX01000053">
    <property type="protein sequence ID" value="GAS92106.1"/>
    <property type="molecule type" value="Genomic_DNA"/>
</dbReference>
<keyword evidence="2" id="KW-1185">Reference proteome</keyword>
<protein>
    <submittedName>
        <fullName evidence="1">Cell wall anchor</fullName>
    </submittedName>
</protein>
<dbReference type="AlphaFoldDB" id="A0A100W5R8"/>